<dbReference type="Pfam" id="PF15050">
    <property type="entry name" value="SCIMP"/>
    <property type="match status" value="1"/>
</dbReference>
<dbReference type="InterPro" id="IPR028181">
    <property type="entry name" value="SCIMP"/>
</dbReference>
<protein>
    <submittedName>
        <fullName evidence="4">SLP adapter and CSK-interacting membrane protein isoform X1</fullName>
    </submittedName>
</protein>
<organism evidence="3 4">
    <name type="scientific">Equus przewalskii</name>
    <name type="common">Przewalski's horse</name>
    <name type="synonym">Equus caballus przewalskii</name>
    <dbReference type="NCBI Taxonomy" id="9798"/>
    <lineage>
        <taxon>Eukaryota</taxon>
        <taxon>Metazoa</taxon>
        <taxon>Chordata</taxon>
        <taxon>Craniata</taxon>
        <taxon>Vertebrata</taxon>
        <taxon>Euteleostomi</taxon>
        <taxon>Mammalia</taxon>
        <taxon>Eutheria</taxon>
        <taxon>Laurasiatheria</taxon>
        <taxon>Perissodactyla</taxon>
        <taxon>Equidae</taxon>
        <taxon>Equus</taxon>
    </lineage>
</organism>
<gene>
    <name evidence="4" type="primary">SCIMP</name>
</gene>
<evidence type="ECO:0000256" key="1">
    <source>
        <dbReference type="SAM" id="MobiDB-lite"/>
    </source>
</evidence>
<accession>A0ABM4JTE1</accession>
<keyword evidence="3" id="KW-1185">Reference proteome</keyword>
<reference evidence="4" key="1">
    <citation type="submission" date="2025-08" db="UniProtKB">
        <authorList>
            <consortium name="RefSeq"/>
        </authorList>
    </citation>
    <scope>IDENTIFICATION</scope>
    <source>
        <tissue evidence="4">Blood</tissue>
    </source>
</reference>
<dbReference type="RefSeq" id="XP_070419213.1">
    <property type="nucleotide sequence ID" value="XM_070563112.1"/>
</dbReference>
<dbReference type="PANTHER" id="PTHR12044:SF11">
    <property type="entry name" value="SLP ADAPTER AND CSK-INTERACTING MEMBRANE PROTEIN"/>
    <property type="match status" value="1"/>
</dbReference>
<feature type="region of interest" description="Disordered" evidence="1">
    <location>
        <begin position="91"/>
        <end position="128"/>
    </location>
</feature>
<keyword evidence="2" id="KW-0812">Transmembrane</keyword>
<evidence type="ECO:0000313" key="3">
    <source>
        <dbReference type="Proteomes" id="UP001652662"/>
    </source>
</evidence>
<keyword evidence="2" id="KW-1133">Transmembrane helix</keyword>
<dbReference type="Proteomes" id="UP001652662">
    <property type="component" value="Chromosome 10"/>
</dbReference>
<dbReference type="InterPro" id="IPR052133">
    <property type="entry name" value="Immune_Signaling-Apoptosis_Reg"/>
</dbReference>
<name>A0ABM4JTE1_EQUPR</name>
<sequence>MSLYNVVANCPHQPWVPFTHASFLYLYSSQVSTEMDWWKRNFWIILAVTIIIVSTGLSIILYCVCRLLLRQGKKFEIARPVKQDEEKMYENVTNQSSVQLPPLPPRGLLSSERASPQETPSPPPATYTLVNKLRNKKVNSVPSYVEPEEDYDDVAIPENMEKHHLETSMSPFWPAEEGSHNLF</sequence>
<proteinExistence type="predicted"/>
<evidence type="ECO:0000256" key="2">
    <source>
        <dbReference type="SAM" id="Phobius"/>
    </source>
</evidence>
<dbReference type="GeneID" id="103561164"/>
<keyword evidence="2" id="KW-0472">Membrane</keyword>
<feature type="transmembrane region" description="Helical" evidence="2">
    <location>
        <begin position="42"/>
        <end position="69"/>
    </location>
</feature>
<evidence type="ECO:0000313" key="4">
    <source>
        <dbReference type="RefSeq" id="XP_070419213.1"/>
    </source>
</evidence>
<dbReference type="PANTHER" id="PTHR12044">
    <property type="entry name" value="BCL2 INTERACTING MEDIATOR OF CELL DEATH"/>
    <property type="match status" value="1"/>
</dbReference>